<evidence type="ECO:0000313" key="2">
    <source>
        <dbReference type="Proteomes" id="UP000500870"/>
    </source>
</evidence>
<dbReference type="Proteomes" id="UP000500870">
    <property type="component" value="Chromosome 1"/>
</dbReference>
<protein>
    <submittedName>
        <fullName evidence="1">Uncharacterized protein</fullName>
    </submittedName>
</protein>
<gene>
    <name evidence="1" type="ORF">FOB41_03270</name>
</gene>
<organism evidence="1 2">
    <name type="scientific">Agrobacterium pusense</name>
    <dbReference type="NCBI Taxonomy" id="648995"/>
    <lineage>
        <taxon>Bacteria</taxon>
        <taxon>Pseudomonadati</taxon>
        <taxon>Pseudomonadota</taxon>
        <taxon>Alphaproteobacteria</taxon>
        <taxon>Hyphomicrobiales</taxon>
        <taxon>Rhizobiaceae</taxon>
        <taxon>Rhizobium/Agrobacterium group</taxon>
        <taxon>Agrobacterium</taxon>
    </lineage>
</organism>
<proteinExistence type="predicted"/>
<name>A0A6H0ZHC8_9HYPH</name>
<evidence type="ECO:0000313" key="1">
    <source>
        <dbReference type="EMBL" id="QIX20228.1"/>
    </source>
</evidence>
<reference evidence="1 2" key="1">
    <citation type="submission" date="2020-04" db="EMBL/GenBank/DDBJ databases">
        <title>FDA dAtabase for Regulatory Grade micrObial Sequences (FDA-ARGOS): Supporting development and validation of Infectious Disease Dx tests.</title>
        <authorList>
            <person name="Sciortino C."/>
            <person name="Tallon L."/>
            <person name="Sadzewicz L."/>
            <person name="Vavikolanu K."/>
            <person name="Mehta A."/>
            <person name="Aluvathingal J."/>
            <person name="Nadendla S."/>
            <person name="Nandy P."/>
            <person name="Geyer C."/>
            <person name="Yan Y."/>
            <person name="Sichtig H."/>
        </authorList>
    </citation>
    <scope>NUCLEOTIDE SEQUENCE [LARGE SCALE GENOMIC DNA]</scope>
    <source>
        <strain evidence="1 2">FDAARGOS_633</strain>
    </source>
</reference>
<accession>A0A6H0ZHC8</accession>
<sequence length="109" mass="12273">MTKNAKHIAEDLLAQAHHLGEQSSEFPEYQARNDSAEKEINELATLFDNDDVDADLLAEFNDLFEDDAETKGWQGYKRTLESVGFDGHFDSAEDFLAAAILEMKTRSFA</sequence>
<dbReference type="AlphaFoldDB" id="A0A6H0ZHC8"/>
<dbReference type="RefSeq" id="WP_177319092.1">
    <property type="nucleotide sequence ID" value="NZ_CP050898.1"/>
</dbReference>
<dbReference type="EMBL" id="CP050898">
    <property type="protein sequence ID" value="QIX20228.1"/>
    <property type="molecule type" value="Genomic_DNA"/>
</dbReference>